<name>A0AAN8IA16_TRICO</name>
<protein>
    <submittedName>
        <fullName evidence="2">Serpentine Receptor class T</fullName>
    </submittedName>
</protein>
<reference evidence="2 3" key="1">
    <citation type="submission" date="2019-10" db="EMBL/GenBank/DDBJ databases">
        <title>Assembly and Annotation for the nematode Trichostrongylus colubriformis.</title>
        <authorList>
            <person name="Martin J."/>
        </authorList>
    </citation>
    <scope>NUCLEOTIDE SEQUENCE [LARGE SCALE GENOMIC DNA]</scope>
    <source>
        <strain evidence="2">G859</strain>
        <tissue evidence="2">Whole worm</tissue>
    </source>
</reference>
<keyword evidence="3" id="KW-1185">Reference proteome</keyword>
<dbReference type="PANTHER" id="PTHR23021:SF82">
    <property type="entry name" value="G PROTEIN-COUPLED RECEPTOR"/>
    <property type="match status" value="1"/>
</dbReference>
<dbReference type="PANTHER" id="PTHR23021">
    <property type="entry name" value="SERPENTINE RECEPTOR, CLASS T"/>
    <property type="match status" value="1"/>
</dbReference>
<feature type="transmembrane region" description="Helical" evidence="1">
    <location>
        <begin position="258"/>
        <end position="277"/>
    </location>
</feature>
<feature type="transmembrane region" description="Helical" evidence="1">
    <location>
        <begin position="96"/>
        <end position="112"/>
    </location>
</feature>
<evidence type="ECO:0000313" key="3">
    <source>
        <dbReference type="Proteomes" id="UP001331761"/>
    </source>
</evidence>
<dbReference type="AlphaFoldDB" id="A0AAN8IA16"/>
<keyword evidence="1" id="KW-0472">Membrane</keyword>
<keyword evidence="1" id="KW-0812">Transmembrane</keyword>
<organism evidence="2 3">
    <name type="scientific">Trichostrongylus colubriformis</name>
    <name type="common">Black scour worm</name>
    <dbReference type="NCBI Taxonomy" id="6319"/>
    <lineage>
        <taxon>Eukaryota</taxon>
        <taxon>Metazoa</taxon>
        <taxon>Ecdysozoa</taxon>
        <taxon>Nematoda</taxon>
        <taxon>Chromadorea</taxon>
        <taxon>Rhabditida</taxon>
        <taxon>Rhabditina</taxon>
        <taxon>Rhabditomorpha</taxon>
        <taxon>Strongyloidea</taxon>
        <taxon>Trichostrongylidae</taxon>
        <taxon>Trichostrongylus</taxon>
    </lineage>
</organism>
<gene>
    <name evidence="2" type="ORF">GCK32_000263</name>
</gene>
<dbReference type="SUPFAM" id="SSF81321">
    <property type="entry name" value="Family A G protein-coupled receptor-like"/>
    <property type="match status" value="1"/>
</dbReference>
<dbReference type="Pfam" id="PF10321">
    <property type="entry name" value="7TM_GPCR_Srt"/>
    <property type="match status" value="1"/>
</dbReference>
<feature type="transmembrane region" description="Helical" evidence="1">
    <location>
        <begin position="220"/>
        <end position="238"/>
    </location>
</feature>
<proteinExistence type="predicted"/>
<accession>A0AAN8IA16</accession>
<feature type="transmembrane region" description="Helical" evidence="1">
    <location>
        <begin position="132"/>
        <end position="157"/>
    </location>
</feature>
<dbReference type="CDD" id="cd00637">
    <property type="entry name" value="7tm_classA_rhodopsin-like"/>
    <property type="match status" value="1"/>
</dbReference>
<dbReference type="Gene3D" id="1.20.1070.10">
    <property type="entry name" value="Rhodopsin 7-helix transmembrane proteins"/>
    <property type="match status" value="1"/>
</dbReference>
<keyword evidence="1" id="KW-1133">Transmembrane helix</keyword>
<comment type="caution">
    <text evidence="2">The sequence shown here is derived from an EMBL/GenBank/DDBJ whole genome shotgun (WGS) entry which is preliminary data.</text>
</comment>
<sequence>MEVPTAGGTPLSDIIVGCCMMLLSLACACAYSFILVMLWRDDDLMKMPSYKLMFTLGVFDVIQCVPHFVTGIFTILQSVGNPILAKAMGVLATPAYVAYTVLTVVLSLNRFLQIYSPRLDSILFSAKGVNNWIGFSTIVWFLFACALSSPWAAILYLPNFYSWEYDYELSYSWLVQRTEMVIELGTILVSALFYILVIIALYRTRKRFMAKSNSHTEMKILIQALVITVYCTVLNFLWHNSQRFLPLNIWTYMTLNMMWILNSGVYPIIYFIVNRVIRQKFHTRRVHTHEKSIITKHPHKSSSDEPKCKISRVHFDGNQKLGDVIKNNTKVQILS</sequence>
<feature type="transmembrane region" description="Helical" evidence="1">
    <location>
        <begin position="180"/>
        <end position="199"/>
    </location>
</feature>
<dbReference type="Proteomes" id="UP001331761">
    <property type="component" value="Unassembled WGS sequence"/>
</dbReference>
<feature type="transmembrane region" description="Helical" evidence="1">
    <location>
        <begin position="52"/>
        <end position="76"/>
    </location>
</feature>
<dbReference type="EMBL" id="WIXE01023458">
    <property type="protein sequence ID" value="KAK5966479.1"/>
    <property type="molecule type" value="Genomic_DNA"/>
</dbReference>
<keyword evidence="2" id="KW-0675">Receptor</keyword>
<evidence type="ECO:0000256" key="1">
    <source>
        <dbReference type="SAM" id="Phobius"/>
    </source>
</evidence>
<feature type="transmembrane region" description="Helical" evidence="1">
    <location>
        <begin position="14"/>
        <end position="40"/>
    </location>
</feature>
<dbReference type="InterPro" id="IPR019425">
    <property type="entry name" value="7TM_GPCR_serpentine_rcpt_Srt"/>
</dbReference>
<evidence type="ECO:0000313" key="2">
    <source>
        <dbReference type="EMBL" id="KAK5966479.1"/>
    </source>
</evidence>